<sequence length="157" mass="17208">MTQNLVSIEFTEAEQMQLVAAVAAVVAQMAGKTIALDADRRRDLFKMGDRSEAFVRQALDALDQNRQVVPPSFGLDEALADRRALDVLRPLLRSLEQVVERLQDTEMALGSDMMETAVEGYRLLKVSGGNQGLDGLVKELGGRFARRPRAAVEPVPA</sequence>
<proteinExistence type="predicted"/>
<evidence type="ECO:0000313" key="1">
    <source>
        <dbReference type="EMBL" id="MFD0738417.1"/>
    </source>
</evidence>
<protein>
    <submittedName>
        <fullName evidence="1">Uncharacterized protein</fullName>
    </submittedName>
</protein>
<accession>A0ABW2YJ24</accession>
<keyword evidence="2" id="KW-1185">Reference proteome</keyword>
<evidence type="ECO:0000313" key="2">
    <source>
        <dbReference type="Proteomes" id="UP001597090"/>
    </source>
</evidence>
<name>A0ABW2YJ24_9GAMM</name>
<gene>
    <name evidence="1" type="ORF">ACFQZQ_03835</name>
</gene>
<dbReference type="RefSeq" id="WP_386811341.1">
    <property type="nucleotide sequence ID" value="NZ_JBHTIH010000002.1"/>
</dbReference>
<comment type="caution">
    <text evidence="1">The sequence shown here is derived from an EMBL/GenBank/DDBJ whole genome shotgun (WGS) entry which is preliminary data.</text>
</comment>
<dbReference type="Proteomes" id="UP001597090">
    <property type="component" value="Unassembled WGS sequence"/>
</dbReference>
<organism evidence="1 2">
    <name type="scientific">Lysobacter koreensis</name>
    <dbReference type="NCBI Taxonomy" id="266122"/>
    <lineage>
        <taxon>Bacteria</taxon>
        <taxon>Pseudomonadati</taxon>
        <taxon>Pseudomonadota</taxon>
        <taxon>Gammaproteobacteria</taxon>
        <taxon>Lysobacterales</taxon>
        <taxon>Lysobacteraceae</taxon>
        <taxon>Lysobacter</taxon>
    </lineage>
</organism>
<dbReference type="EMBL" id="JBHTIH010000002">
    <property type="protein sequence ID" value="MFD0738417.1"/>
    <property type="molecule type" value="Genomic_DNA"/>
</dbReference>
<reference evidence="2" key="1">
    <citation type="journal article" date="2019" name="Int. J. Syst. Evol. Microbiol.">
        <title>The Global Catalogue of Microorganisms (GCM) 10K type strain sequencing project: providing services to taxonomists for standard genome sequencing and annotation.</title>
        <authorList>
            <consortium name="The Broad Institute Genomics Platform"/>
            <consortium name="The Broad Institute Genome Sequencing Center for Infectious Disease"/>
            <person name="Wu L."/>
            <person name="Ma J."/>
        </authorList>
    </citation>
    <scope>NUCLEOTIDE SEQUENCE [LARGE SCALE GENOMIC DNA]</scope>
    <source>
        <strain evidence="2">CCUG 55491</strain>
    </source>
</reference>